<name>A0A0G3GW16_9CORY</name>
<keyword evidence="3" id="KW-0804">Transcription</keyword>
<keyword evidence="2" id="KW-0238">DNA-binding</keyword>
<sequence length="112" mass="12416">MRSTPAVNLPPSKQPALSSAELVDSQRAAQLFKVLADATRLQILYIIAHNTEREICAIDLSSALNVSAPTVTHHMKKLVDVNLVQRRKQGKWAYYAIVPKEFARVHALIASL</sequence>
<accession>A0A0G3GW16</accession>
<dbReference type="Pfam" id="PF01022">
    <property type="entry name" value="HTH_5"/>
    <property type="match status" value="1"/>
</dbReference>
<dbReference type="InterPro" id="IPR011991">
    <property type="entry name" value="ArsR-like_HTH"/>
</dbReference>
<dbReference type="AlphaFoldDB" id="A0A0G3GW16"/>
<dbReference type="InterPro" id="IPR036388">
    <property type="entry name" value="WH-like_DNA-bd_sf"/>
</dbReference>
<proteinExistence type="predicted"/>
<dbReference type="KEGG" id="cmv:CMUST_01755"/>
<dbReference type="GO" id="GO:0003700">
    <property type="term" value="F:DNA-binding transcription factor activity"/>
    <property type="evidence" value="ECO:0007669"/>
    <property type="project" value="InterPro"/>
</dbReference>
<gene>
    <name evidence="5" type="ORF">CMUST_01755</name>
</gene>
<dbReference type="PRINTS" id="PR00778">
    <property type="entry name" value="HTHARSR"/>
</dbReference>
<reference evidence="6" key="2">
    <citation type="submission" date="2015-05" db="EMBL/GenBank/DDBJ databases">
        <title>Complete genome sequence of Corynebacterium mustelae DSM 45274, isolated from various tissues of a male ferret with lethal sepsis.</title>
        <authorList>
            <person name="Ruckert C."/>
            <person name="Albersmeier A."/>
            <person name="Winkler A."/>
            <person name="Tauch A."/>
        </authorList>
    </citation>
    <scope>NUCLEOTIDE SEQUENCE [LARGE SCALE GENOMIC DNA]</scope>
    <source>
        <strain evidence="6">DSM 45274</strain>
    </source>
</reference>
<evidence type="ECO:0000313" key="5">
    <source>
        <dbReference type="EMBL" id="AKK04700.1"/>
    </source>
</evidence>
<organism evidence="5 6">
    <name type="scientific">Corynebacterium mustelae</name>
    <dbReference type="NCBI Taxonomy" id="571915"/>
    <lineage>
        <taxon>Bacteria</taxon>
        <taxon>Bacillati</taxon>
        <taxon>Actinomycetota</taxon>
        <taxon>Actinomycetes</taxon>
        <taxon>Mycobacteriales</taxon>
        <taxon>Corynebacteriaceae</taxon>
        <taxon>Corynebacterium</taxon>
    </lineage>
</organism>
<evidence type="ECO:0000313" key="6">
    <source>
        <dbReference type="Proteomes" id="UP000035199"/>
    </source>
</evidence>
<dbReference type="CDD" id="cd00090">
    <property type="entry name" value="HTH_ARSR"/>
    <property type="match status" value="1"/>
</dbReference>
<evidence type="ECO:0000256" key="3">
    <source>
        <dbReference type="ARBA" id="ARBA00023163"/>
    </source>
</evidence>
<dbReference type="InterPro" id="IPR036390">
    <property type="entry name" value="WH_DNA-bd_sf"/>
</dbReference>
<dbReference type="STRING" id="571915.CMUST_01755"/>
<reference evidence="5 6" key="1">
    <citation type="journal article" date="2015" name="Genome Announc.">
        <title>Complete Genome Sequence of the Type Strain Corynebacterium mustelae DSM 45274, Isolated from Various Tissues of a Male Ferret with Lethal Sepsis.</title>
        <authorList>
            <person name="Ruckert C."/>
            <person name="Eimer J."/>
            <person name="Winkler A."/>
            <person name="Tauch A."/>
        </authorList>
    </citation>
    <scope>NUCLEOTIDE SEQUENCE [LARGE SCALE GENOMIC DNA]</scope>
    <source>
        <strain evidence="5 6">DSM 45274</strain>
    </source>
</reference>
<dbReference type="NCBIfam" id="NF033788">
    <property type="entry name" value="HTH_metalloreg"/>
    <property type="match status" value="1"/>
</dbReference>
<dbReference type="PROSITE" id="PS50987">
    <property type="entry name" value="HTH_ARSR_2"/>
    <property type="match status" value="1"/>
</dbReference>
<dbReference type="GO" id="GO:0003677">
    <property type="term" value="F:DNA binding"/>
    <property type="evidence" value="ECO:0007669"/>
    <property type="project" value="UniProtKB-KW"/>
</dbReference>
<keyword evidence="6" id="KW-1185">Reference proteome</keyword>
<dbReference type="InterPro" id="IPR001845">
    <property type="entry name" value="HTH_ArsR_DNA-bd_dom"/>
</dbReference>
<dbReference type="PANTHER" id="PTHR33154:SF18">
    <property type="entry name" value="ARSENICAL RESISTANCE OPERON REPRESSOR"/>
    <property type="match status" value="1"/>
</dbReference>
<keyword evidence="1" id="KW-0805">Transcription regulation</keyword>
<dbReference type="EMBL" id="CP011542">
    <property type="protein sequence ID" value="AKK04700.1"/>
    <property type="molecule type" value="Genomic_DNA"/>
</dbReference>
<dbReference type="SUPFAM" id="SSF46785">
    <property type="entry name" value="Winged helix' DNA-binding domain"/>
    <property type="match status" value="1"/>
</dbReference>
<evidence type="ECO:0000256" key="1">
    <source>
        <dbReference type="ARBA" id="ARBA00023015"/>
    </source>
</evidence>
<dbReference type="RefSeq" id="WP_047261070.1">
    <property type="nucleotide sequence ID" value="NZ_CP011542.1"/>
</dbReference>
<dbReference type="SMART" id="SM00418">
    <property type="entry name" value="HTH_ARSR"/>
    <property type="match status" value="1"/>
</dbReference>
<dbReference type="Proteomes" id="UP000035199">
    <property type="component" value="Chromosome"/>
</dbReference>
<dbReference type="OrthoDB" id="9798835at2"/>
<dbReference type="Gene3D" id="1.10.10.10">
    <property type="entry name" value="Winged helix-like DNA-binding domain superfamily/Winged helix DNA-binding domain"/>
    <property type="match status" value="1"/>
</dbReference>
<dbReference type="PATRIC" id="fig|571915.4.peg.372"/>
<evidence type="ECO:0000259" key="4">
    <source>
        <dbReference type="PROSITE" id="PS50987"/>
    </source>
</evidence>
<dbReference type="PANTHER" id="PTHR33154">
    <property type="entry name" value="TRANSCRIPTIONAL REGULATOR, ARSR FAMILY"/>
    <property type="match status" value="1"/>
</dbReference>
<dbReference type="InterPro" id="IPR051081">
    <property type="entry name" value="HTH_MetalResp_TranReg"/>
</dbReference>
<feature type="domain" description="HTH arsR-type" evidence="4">
    <location>
        <begin position="20"/>
        <end position="112"/>
    </location>
</feature>
<protein>
    <submittedName>
        <fullName evidence="5">Putative transcriptional regulator</fullName>
    </submittedName>
</protein>
<evidence type="ECO:0000256" key="2">
    <source>
        <dbReference type="ARBA" id="ARBA00023125"/>
    </source>
</evidence>